<dbReference type="InterPro" id="IPR001128">
    <property type="entry name" value="Cyt_P450"/>
</dbReference>
<evidence type="ECO:0000313" key="9">
    <source>
        <dbReference type="Proteomes" id="UP000095767"/>
    </source>
</evidence>
<dbReference type="Pfam" id="PF00067">
    <property type="entry name" value="p450"/>
    <property type="match status" value="1"/>
</dbReference>
<keyword evidence="5 6" id="KW-0408">Iron</keyword>
<dbReference type="GO" id="GO:0016125">
    <property type="term" value="P:sterol metabolic process"/>
    <property type="evidence" value="ECO:0007669"/>
    <property type="project" value="TreeGrafter"/>
</dbReference>
<comment type="similarity">
    <text evidence="2 6">Belongs to the cytochrome P450 family.</text>
</comment>
<dbReference type="GO" id="GO:0005506">
    <property type="term" value="F:iron ion binding"/>
    <property type="evidence" value="ECO:0007669"/>
    <property type="project" value="InterPro"/>
</dbReference>
<dbReference type="PRINTS" id="PR00385">
    <property type="entry name" value="P450"/>
</dbReference>
<sequence length="482" mass="53338">MDVDSTTMTMAAALAIVAALLVSLPVLYRLLFAGAGDKTSKKAVPPGSFGLPVVGHTLSLLGALRSNTAEDWLRRRVAAYGPVSRLSLFGYRTAFLVGPAANKFLFTSPALTTMNTEAFRRMVGRRTVRDVVGDEHARVRAMMVQFLRLDAVKRYVAGMDAEVRRHLDAHWRGRGAVAVMPSMKSLTFDVMSTVLFGLGRDSAVRRELSAEFQQLVQGIWSVPLNLPFTRFSRCLAASRRGRRAVAAVIEERRAKLERGESSPADDIITHMLSKGLADEQITDNVMFLMVAAHDTSAALITFLLRHLDANKDAYAKVLHEQEEIARCKAAGEALSWEDLCKMRYTWAAAMETLRLVPPAFSMLRRALTDVEYGGYLIPKGWQVMYATNMTHWDLAIFPDPGRFDPARFEDPSAIPPYGFVPFGGGARICPGNEFSKVETLVAVHHIVTRFRWKLAAGCDGSFSRSPMPYPSQGLLIDIEPIQ</sequence>
<dbReference type="OrthoDB" id="3945418at2759"/>
<dbReference type="PANTHER" id="PTHR24286">
    <property type="entry name" value="CYTOCHROME P450 26"/>
    <property type="match status" value="1"/>
</dbReference>
<dbReference type="InterPro" id="IPR002397">
    <property type="entry name" value="Cyt_P450_B"/>
</dbReference>
<accession>A0A1E5VNY0</accession>
<evidence type="ECO:0000256" key="7">
    <source>
        <dbReference type="SAM" id="Phobius"/>
    </source>
</evidence>
<evidence type="ECO:0000256" key="3">
    <source>
        <dbReference type="ARBA" id="ARBA00022723"/>
    </source>
</evidence>
<dbReference type="InterPro" id="IPR017972">
    <property type="entry name" value="Cyt_P450_CS"/>
</dbReference>
<dbReference type="FunFam" id="1.10.630.10:FF:000022">
    <property type="entry name" value="Taxadiene 5-alpha hydroxylase"/>
    <property type="match status" value="1"/>
</dbReference>
<dbReference type="Gene3D" id="1.10.630.10">
    <property type="entry name" value="Cytochrome P450"/>
    <property type="match status" value="1"/>
</dbReference>
<keyword evidence="7" id="KW-0472">Membrane</keyword>
<gene>
    <name evidence="8" type="ORF">BAE44_0012203</name>
</gene>
<proteinExistence type="inferred from homology"/>
<keyword evidence="3 6" id="KW-0479">Metal-binding</keyword>
<dbReference type="CDD" id="cd11043">
    <property type="entry name" value="CYP90-like"/>
    <property type="match status" value="1"/>
</dbReference>
<dbReference type="Proteomes" id="UP000095767">
    <property type="component" value="Unassembled WGS sequence"/>
</dbReference>
<evidence type="ECO:0000313" key="8">
    <source>
        <dbReference type="EMBL" id="OEL26774.1"/>
    </source>
</evidence>
<keyword evidence="6" id="KW-0503">Monooxygenase</keyword>
<dbReference type="EMBL" id="LWDX02033966">
    <property type="protein sequence ID" value="OEL26774.1"/>
    <property type="molecule type" value="Genomic_DNA"/>
</dbReference>
<dbReference type="AlphaFoldDB" id="A0A1E5VNY0"/>
<dbReference type="PRINTS" id="PR00359">
    <property type="entry name" value="BP450"/>
</dbReference>
<keyword evidence="7" id="KW-1133">Transmembrane helix</keyword>
<dbReference type="PANTHER" id="PTHR24286:SF364">
    <property type="entry name" value="CYTOCHROME P450 FAMILY 718"/>
    <property type="match status" value="1"/>
</dbReference>
<keyword evidence="7" id="KW-0812">Transmembrane</keyword>
<evidence type="ECO:0000256" key="2">
    <source>
        <dbReference type="ARBA" id="ARBA00010617"/>
    </source>
</evidence>
<evidence type="ECO:0000256" key="1">
    <source>
        <dbReference type="ARBA" id="ARBA00001971"/>
    </source>
</evidence>
<protein>
    <submittedName>
        <fullName evidence="8">Cytochrome P450 716B1</fullName>
    </submittedName>
</protein>
<keyword evidence="4 6" id="KW-0560">Oxidoreductase</keyword>
<dbReference type="GO" id="GO:0004497">
    <property type="term" value="F:monooxygenase activity"/>
    <property type="evidence" value="ECO:0007669"/>
    <property type="project" value="UniProtKB-KW"/>
</dbReference>
<dbReference type="PROSITE" id="PS00086">
    <property type="entry name" value="CYTOCHROME_P450"/>
    <property type="match status" value="1"/>
</dbReference>
<name>A0A1E5VNY0_9POAL</name>
<dbReference type="STRING" id="888268.A0A1E5VNY0"/>
<dbReference type="GO" id="GO:0016705">
    <property type="term" value="F:oxidoreductase activity, acting on paired donors, with incorporation or reduction of molecular oxygen"/>
    <property type="evidence" value="ECO:0007669"/>
    <property type="project" value="InterPro"/>
</dbReference>
<keyword evidence="6" id="KW-0349">Heme</keyword>
<dbReference type="InterPro" id="IPR036396">
    <property type="entry name" value="Cyt_P450_sf"/>
</dbReference>
<keyword evidence="9" id="KW-1185">Reference proteome</keyword>
<feature type="transmembrane region" description="Helical" evidence="7">
    <location>
        <begin position="12"/>
        <end position="32"/>
    </location>
</feature>
<organism evidence="8 9">
    <name type="scientific">Dichanthelium oligosanthes</name>
    <dbReference type="NCBI Taxonomy" id="888268"/>
    <lineage>
        <taxon>Eukaryota</taxon>
        <taxon>Viridiplantae</taxon>
        <taxon>Streptophyta</taxon>
        <taxon>Embryophyta</taxon>
        <taxon>Tracheophyta</taxon>
        <taxon>Spermatophyta</taxon>
        <taxon>Magnoliopsida</taxon>
        <taxon>Liliopsida</taxon>
        <taxon>Poales</taxon>
        <taxon>Poaceae</taxon>
        <taxon>PACMAD clade</taxon>
        <taxon>Panicoideae</taxon>
        <taxon>Panicodae</taxon>
        <taxon>Paniceae</taxon>
        <taxon>Dichantheliinae</taxon>
        <taxon>Dichanthelium</taxon>
    </lineage>
</organism>
<evidence type="ECO:0000256" key="6">
    <source>
        <dbReference type="RuleBase" id="RU000461"/>
    </source>
</evidence>
<dbReference type="GO" id="GO:0020037">
    <property type="term" value="F:heme binding"/>
    <property type="evidence" value="ECO:0007669"/>
    <property type="project" value="InterPro"/>
</dbReference>
<comment type="cofactor">
    <cofactor evidence="1">
        <name>heme</name>
        <dbReference type="ChEBI" id="CHEBI:30413"/>
    </cofactor>
</comment>
<evidence type="ECO:0000256" key="4">
    <source>
        <dbReference type="ARBA" id="ARBA00023002"/>
    </source>
</evidence>
<reference evidence="8 9" key="1">
    <citation type="submission" date="2016-09" db="EMBL/GenBank/DDBJ databases">
        <title>The draft genome of Dichanthelium oligosanthes: A C3 panicoid grass species.</title>
        <authorList>
            <person name="Studer A.J."/>
            <person name="Schnable J.C."/>
            <person name="Brutnell T.P."/>
        </authorList>
    </citation>
    <scope>NUCLEOTIDE SEQUENCE [LARGE SCALE GENOMIC DNA]</scope>
    <source>
        <strain evidence="9">cv. Kellogg 1175</strain>
        <tissue evidence="8">Leaf</tissue>
    </source>
</reference>
<comment type="caution">
    <text evidence="8">The sequence shown here is derived from an EMBL/GenBank/DDBJ whole genome shotgun (WGS) entry which is preliminary data.</text>
</comment>
<evidence type="ECO:0000256" key="5">
    <source>
        <dbReference type="ARBA" id="ARBA00023004"/>
    </source>
</evidence>
<dbReference type="SUPFAM" id="SSF48264">
    <property type="entry name" value="Cytochrome P450"/>
    <property type="match status" value="1"/>
</dbReference>